<evidence type="ECO:0000313" key="14">
    <source>
        <dbReference type="Proteomes" id="UP000035763"/>
    </source>
</evidence>
<dbReference type="SUPFAM" id="SSF53448">
    <property type="entry name" value="Nucleotide-diphospho-sugar transferases"/>
    <property type="match status" value="1"/>
</dbReference>
<dbReference type="Gene3D" id="3.90.550.10">
    <property type="entry name" value="Spore Coat Polysaccharide Biosynthesis Protein SpsA, Chain A"/>
    <property type="match status" value="1"/>
</dbReference>
<evidence type="ECO:0000256" key="7">
    <source>
        <dbReference type="ARBA" id="ARBA00039022"/>
    </source>
</evidence>
<dbReference type="EMBL" id="CAJA01000376">
    <property type="protein sequence ID" value="CCH74407.1"/>
    <property type="molecule type" value="Genomic_DNA"/>
</dbReference>
<evidence type="ECO:0000256" key="11">
    <source>
        <dbReference type="SAM" id="MobiDB-lite"/>
    </source>
</evidence>
<comment type="catalytic activity">
    <reaction evidence="10">
        <text>an NDP-alpha-D-glucose + (2R)-3-phosphoglycerate = (2R)-2-O-(alpha-D-glucopyranosyl)-3-phospho-glycerate + a ribonucleoside 5'-diphosphate + H(+)</text>
        <dbReference type="Rhea" id="RHEA:47244"/>
        <dbReference type="ChEBI" id="CHEBI:15378"/>
        <dbReference type="ChEBI" id="CHEBI:57930"/>
        <dbReference type="ChEBI" id="CHEBI:58272"/>
        <dbReference type="ChEBI" id="CHEBI:62600"/>
        <dbReference type="ChEBI" id="CHEBI:76533"/>
        <dbReference type="EC" id="2.4.1.266"/>
    </reaction>
    <physiologicalReaction direction="left-to-right" evidence="10">
        <dbReference type="Rhea" id="RHEA:47245"/>
    </physiologicalReaction>
</comment>
<evidence type="ECO:0000256" key="3">
    <source>
        <dbReference type="ARBA" id="ARBA00006739"/>
    </source>
</evidence>
<accession>W6JZ30</accession>
<evidence type="ECO:0000256" key="5">
    <source>
        <dbReference type="ARBA" id="ARBA00022679"/>
    </source>
</evidence>
<dbReference type="PANTHER" id="PTHR48090:SF10">
    <property type="entry name" value="GLUCOSYL-3-PHOSPHOGLYCERATE SYNTHASE"/>
    <property type="match status" value="1"/>
</dbReference>
<evidence type="ECO:0000256" key="9">
    <source>
        <dbReference type="ARBA" id="ARBA00048689"/>
    </source>
</evidence>
<comment type="caution">
    <text evidence="13">The sequence shown here is derived from an EMBL/GenBank/DDBJ whole genome shotgun (WGS) entry which is preliminary data.</text>
</comment>
<evidence type="ECO:0000256" key="10">
    <source>
        <dbReference type="ARBA" id="ARBA00048997"/>
    </source>
</evidence>
<proteinExistence type="inferred from homology"/>
<keyword evidence="6" id="KW-0460">Magnesium</keyword>
<comment type="similarity">
    <text evidence="3">Belongs to the glycosyltransferase 2 family.</text>
</comment>
<dbReference type="STRING" id="1193182.BN11_4370002"/>
<feature type="compositionally biased region" description="Gly residues" evidence="11">
    <location>
        <begin position="339"/>
        <end position="353"/>
    </location>
</feature>
<feature type="compositionally biased region" description="Basic and acidic residues" evidence="11">
    <location>
        <begin position="363"/>
        <end position="378"/>
    </location>
</feature>
<dbReference type="InterPro" id="IPR001173">
    <property type="entry name" value="Glyco_trans_2-like"/>
</dbReference>
<reference evidence="13 14" key="1">
    <citation type="journal article" date="2013" name="ISME J.">
        <title>A metabolic model for members of the genus Tetrasphaera involved in enhanced biological phosphorus removal.</title>
        <authorList>
            <person name="Kristiansen R."/>
            <person name="Nguyen H.T.T."/>
            <person name="Saunders A.M."/>
            <person name="Nielsen J.L."/>
            <person name="Wimmer R."/>
            <person name="Le V.Q."/>
            <person name="McIlroy S.J."/>
            <person name="Petrovski S."/>
            <person name="Seviour R.J."/>
            <person name="Calteau A."/>
            <person name="Nielsen K.L."/>
            <person name="Nielsen P.H."/>
        </authorList>
    </citation>
    <scope>NUCLEOTIDE SEQUENCE [LARGE SCALE GENOMIC DNA]</scope>
    <source>
        <strain evidence="13 14">Ben110</strain>
    </source>
</reference>
<evidence type="ECO:0000256" key="6">
    <source>
        <dbReference type="ARBA" id="ARBA00022842"/>
    </source>
</evidence>
<protein>
    <recommendedName>
        <fullName evidence="8">Glucosyl-3-phosphoglycerate synthase</fullName>
        <ecNumber evidence="7">2.4.1.266</ecNumber>
    </recommendedName>
</protein>
<dbReference type="InterPro" id="IPR029044">
    <property type="entry name" value="Nucleotide-diphossugar_trans"/>
</dbReference>
<evidence type="ECO:0000256" key="2">
    <source>
        <dbReference type="ARBA" id="ARBA00001946"/>
    </source>
</evidence>
<dbReference type="OrthoDB" id="9810303at2"/>
<name>W6JZ30_9MICO</name>
<evidence type="ECO:0000256" key="4">
    <source>
        <dbReference type="ARBA" id="ARBA00022676"/>
    </source>
</evidence>
<gene>
    <name evidence="13" type="ORF">BN11_4370002</name>
</gene>
<dbReference type="PANTHER" id="PTHR48090">
    <property type="entry name" value="UNDECAPRENYL-PHOSPHATE 4-DEOXY-4-FORMAMIDO-L-ARABINOSE TRANSFERASE-RELATED"/>
    <property type="match status" value="1"/>
</dbReference>
<dbReference type="EC" id="2.4.1.266" evidence="7"/>
<dbReference type="Pfam" id="PF00535">
    <property type="entry name" value="Glycos_transf_2"/>
    <property type="match status" value="1"/>
</dbReference>
<evidence type="ECO:0000259" key="12">
    <source>
        <dbReference type="Pfam" id="PF00535"/>
    </source>
</evidence>
<evidence type="ECO:0000256" key="8">
    <source>
        <dbReference type="ARBA" id="ARBA00040894"/>
    </source>
</evidence>
<evidence type="ECO:0000313" key="13">
    <source>
        <dbReference type="EMBL" id="CCH74407.1"/>
    </source>
</evidence>
<feature type="region of interest" description="Disordered" evidence="11">
    <location>
        <begin position="260"/>
        <end position="279"/>
    </location>
</feature>
<comment type="cofactor">
    <cofactor evidence="1">
        <name>Mn(2+)</name>
        <dbReference type="ChEBI" id="CHEBI:29035"/>
    </cofactor>
</comment>
<dbReference type="InterPro" id="IPR050256">
    <property type="entry name" value="Glycosyltransferase_2"/>
</dbReference>
<dbReference type="GO" id="GO:0016757">
    <property type="term" value="F:glycosyltransferase activity"/>
    <property type="evidence" value="ECO:0007669"/>
    <property type="project" value="UniProtKB-KW"/>
</dbReference>
<sequence length="378" mass="39310">MPPITPAPAPGPTTAPTRVAAIIPAKSEADRIVATVTATAGLPHVDLVVVVDDGSTDATARLAEEAGAVVVRHTANQGKAAAMMTGAKTVAARDDPAAPRALLFVDADLRESAANLAPLITPVLSGAVDMTIANIPRANSSKGGGRVVRLAQRTILGRTGREIAQPLNGMRCLTRDAFRAAVPLAPGWGVEVGLTLDVLQAGLRVVEVPVDFTHRATGKDWRGVLHRGRQLRDVARVVARRGRCDERPGRPPCVGCYRCQSTDNAPRTPGGPSRDGCRPRAPALGRVARRVCGQAPAGRTGLGSWILAVDSRPGRRHGNARRGIPARGRRPLAEPPGPGGLAGVGHRSGGGRRPPGDAVRLGGSHELRGIRPDRAAGR</sequence>
<keyword evidence="14" id="KW-1185">Reference proteome</keyword>
<comment type="catalytic activity">
    <reaction evidence="9">
        <text>(2R)-3-phosphoglycerate + UDP-alpha-D-glucose = (2R)-2-O-(alpha-D-glucopyranosyl)-3-phospho-glycerate + UDP + H(+)</text>
        <dbReference type="Rhea" id="RHEA:31319"/>
        <dbReference type="ChEBI" id="CHEBI:15378"/>
        <dbReference type="ChEBI" id="CHEBI:58223"/>
        <dbReference type="ChEBI" id="CHEBI:58272"/>
        <dbReference type="ChEBI" id="CHEBI:58885"/>
        <dbReference type="ChEBI" id="CHEBI:62600"/>
        <dbReference type="EC" id="2.4.1.266"/>
    </reaction>
    <physiologicalReaction direction="left-to-right" evidence="9">
        <dbReference type="Rhea" id="RHEA:31320"/>
    </physiologicalReaction>
</comment>
<organism evidence="13 14">
    <name type="scientific">Nostocoides australiense Ben110</name>
    <dbReference type="NCBI Taxonomy" id="1193182"/>
    <lineage>
        <taxon>Bacteria</taxon>
        <taxon>Bacillati</taxon>
        <taxon>Actinomycetota</taxon>
        <taxon>Actinomycetes</taxon>
        <taxon>Micrococcales</taxon>
        <taxon>Intrasporangiaceae</taxon>
        <taxon>Nostocoides</taxon>
    </lineage>
</organism>
<feature type="region of interest" description="Disordered" evidence="11">
    <location>
        <begin position="313"/>
        <end position="378"/>
    </location>
</feature>
<keyword evidence="4" id="KW-0328">Glycosyltransferase</keyword>
<feature type="domain" description="Glycosyltransferase 2-like" evidence="12">
    <location>
        <begin position="22"/>
        <end position="151"/>
    </location>
</feature>
<evidence type="ECO:0000256" key="1">
    <source>
        <dbReference type="ARBA" id="ARBA00001936"/>
    </source>
</evidence>
<comment type="cofactor">
    <cofactor evidence="2">
        <name>Mg(2+)</name>
        <dbReference type="ChEBI" id="CHEBI:18420"/>
    </cofactor>
</comment>
<dbReference type="Proteomes" id="UP000035763">
    <property type="component" value="Unassembled WGS sequence"/>
</dbReference>
<keyword evidence="5 13" id="KW-0808">Transferase</keyword>
<dbReference type="AlphaFoldDB" id="W6JZ30"/>